<evidence type="ECO:0000256" key="5">
    <source>
        <dbReference type="ARBA" id="ARBA00022729"/>
    </source>
</evidence>
<keyword evidence="11" id="KW-1185">Reference proteome</keyword>
<dbReference type="Proteomes" id="UP000066624">
    <property type="component" value="Chromosome"/>
</dbReference>
<dbReference type="InterPro" id="IPR018392">
    <property type="entry name" value="LysM"/>
</dbReference>
<keyword evidence="7" id="KW-0378">Hydrolase</keyword>
<dbReference type="Pfam" id="PF11741">
    <property type="entry name" value="AMIN"/>
    <property type="match status" value="1"/>
</dbReference>
<evidence type="ECO:0000256" key="1">
    <source>
        <dbReference type="ARBA" id="ARBA00001561"/>
    </source>
</evidence>
<dbReference type="InterPro" id="IPR002508">
    <property type="entry name" value="MurNAc-LAA_cat"/>
</dbReference>
<dbReference type="EMBL" id="CP012154">
    <property type="protein sequence ID" value="AKS41687.1"/>
    <property type="molecule type" value="Genomic_DNA"/>
</dbReference>
<sequence>MTGTLCRIGLVVLALTGSALVFASEVRNLRVWAGPDSTRAVLDLDGRVDYRLFTLDDPARVVVDIDGTSIEHQLSIDPERSGVIEAVRHGVRNGSDLRVVFDLEENAKPQSFLLDPAGEYGHRLVIDLTPENAQTATERVREVVRAATTGEREMIVAIDAGHGGEDPGAIGPSGVFEKTVTLAIARALEERINAMPGMRGVLIRTDDYFVPLQERYGRARNAEADLFISIHADAFRDFRVRGSSVYILSRRGASSEAARLLAQSENQSDLIGGVRLDRGDDMLSSVLLDLSQSASLEYSSRAAESVLTQLDTVGRRHRSQVERANFVVLRSPDVPSILVEVGFISNPQDENNLNNPQHRERIAAAIARGVDEHFRQTAPQGTWFANNRTRGRHVVERGDTLGVIARRYQVNVNRLREANGLDDDVIHPGAVLVIPTGS</sequence>
<evidence type="ECO:0000313" key="11">
    <source>
        <dbReference type="Proteomes" id="UP000066624"/>
    </source>
</evidence>
<dbReference type="STRING" id="1579979.WM2015_1314"/>
<dbReference type="PATRIC" id="fig|1579979.3.peg.1348"/>
<dbReference type="Pfam" id="PF01520">
    <property type="entry name" value="Amidase_3"/>
    <property type="match status" value="1"/>
</dbReference>
<dbReference type="GO" id="GO:0030288">
    <property type="term" value="C:outer membrane-bounded periplasmic space"/>
    <property type="evidence" value="ECO:0007669"/>
    <property type="project" value="TreeGrafter"/>
</dbReference>
<dbReference type="SUPFAM" id="SSF53187">
    <property type="entry name" value="Zn-dependent exopeptidases"/>
    <property type="match status" value="1"/>
</dbReference>
<dbReference type="Pfam" id="PF01476">
    <property type="entry name" value="LysM"/>
    <property type="match status" value="1"/>
</dbReference>
<dbReference type="CDD" id="cd00118">
    <property type="entry name" value="LysM"/>
    <property type="match status" value="1"/>
</dbReference>
<evidence type="ECO:0000256" key="6">
    <source>
        <dbReference type="ARBA" id="ARBA00022764"/>
    </source>
</evidence>
<comment type="subcellular location">
    <subcellularLocation>
        <location evidence="2">Periplasm</location>
    </subcellularLocation>
</comment>
<dbReference type="EC" id="3.5.1.28" evidence="4"/>
<dbReference type="PROSITE" id="PS51782">
    <property type="entry name" value="LYSM"/>
    <property type="match status" value="1"/>
</dbReference>
<dbReference type="GO" id="GO:0008745">
    <property type="term" value="F:N-acetylmuramoyl-L-alanine amidase activity"/>
    <property type="evidence" value="ECO:0007669"/>
    <property type="project" value="UniProtKB-EC"/>
</dbReference>
<evidence type="ECO:0000256" key="9">
    <source>
        <dbReference type="ARBA" id="ARBA00074581"/>
    </source>
</evidence>
<accession>A0A0K0XVM4</accession>
<dbReference type="InterPro" id="IPR036779">
    <property type="entry name" value="LysM_dom_sf"/>
</dbReference>
<keyword evidence="6" id="KW-0574">Periplasm</keyword>
<keyword evidence="5" id="KW-0732">Signal</keyword>
<comment type="catalytic activity">
    <reaction evidence="1">
        <text>Hydrolyzes the link between N-acetylmuramoyl residues and L-amino acid residues in certain cell-wall glycopeptides.</text>
        <dbReference type="EC" id="3.5.1.28"/>
    </reaction>
</comment>
<dbReference type="AlphaFoldDB" id="A0A0K0XVM4"/>
<dbReference type="InterPro" id="IPR050695">
    <property type="entry name" value="N-acetylmuramoyl_amidase_3"/>
</dbReference>
<proteinExistence type="inferred from homology"/>
<dbReference type="SUPFAM" id="SSF54106">
    <property type="entry name" value="LysM domain"/>
    <property type="match status" value="1"/>
</dbReference>
<comment type="similarity">
    <text evidence="3">Belongs to the N-acetylmuramoyl-L-alanine amidase 3 family.</text>
</comment>
<gene>
    <name evidence="10" type="ORF">WM2015_1314</name>
</gene>
<evidence type="ECO:0000256" key="8">
    <source>
        <dbReference type="ARBA" id="ARBA00023316"/>
    </source>
</evidence>
<dbReference type="Gene3D" id="2.60.40.3500">
    <property type="match status" value="1"/>
</dbReference>
<dbReference type="PANTHER" id="PTHR30404:SF0">
    <property type="entry name" value="N-ACETYLMURAMOYL-L-ALANINE AMIDASE AMIC"/>
    <property type="match status" value="1"/>
</dbReference>
<dbReference type="PANTHER" id="PTHR30404">
    <property type="entry name" value="N-ACETYLMURAMOYL-L-ALANINE AMIDASE"/>
    <property type="match status" value="1"/>
</dbReference>
<dbReference type="GO" id="GO:0071555">
    <property type="term" value="P:cell wall organization"/>
    <property type="evidence" value="ECO:0007669"/>
    <property type="project" value="UniProtKB-KW"/>
</dbReference>
<dbReference type="Gene3D" id="3.40.630.40">
    <property type="entry name" value="Zn-dependent exopeptidases"/>
    <property type="match status" value="1"/>
</dbReference>
<dbReference type="InterPro" id="IPR021731">
    <property type="entry name" value="AMIN_dom"/>
</dbReference>
<dbReference type="FunFam" id="3.40.630.40:FF:000001">
    <property type="entry name" value="N-acetylmuramoyl-L-alanine amidase"/>
    <property type="match status" value="1"/>
</dbReference>
<evidence type="ECO:0000256" key="7">
    <source>
        <dbReference type="ARBA" id="ARBA00022801"/>
    </source>
</evidence>
<evidence type="ECO:0000256" key="3">
    <source>
        <dbReference type="ARBA" id="ARBA00010860"/>
    </source>
</evidence>
<dbReference type="RefSeq" id="WP_169751114.1">
    <property type="nucleotide sequence ID" value="NZ_CP012154.1"/>
</dbReference>
<name>A0A0K0XVM4_9GAMM</name>
<dbReference type="GO" id="GO:0009253">
    <property type="term" value="P:peptidoglycan catabolic process"/>
    <property type="evidence" value="ECO:0007669"/>
    <property type="project" value="InterPro"/>
</dbReference>
<keyword evidence="8" id="KW-0961">Cell wall biogenesis/degradation</keyword>
<organism evidence="10 11">
    <name type="scientific">Wenzhouxiangella marina</name>
    <dbReference type="NCBI Taxonomy" id="1579979"/>
    <lineage>
        <taxon>Bacteria</taxon>
        <taxon>Pseudomonadati</taxon>
        <taxon>Pseudomonadota</taxon>
        <taxon>Gammaproteobacteria</taxon>
        <taxon>Chromatiales</taxon>
        <taxon>Wenzhouxiangellaceae</taxon>
        <taxon>Wenzhouxiangella</taxon>
    </lineage>
</organism>
<dbReference type="CDD" id="cd02696">
    <property type="entry name" value="MurNAc-LAA"/>
    <property type="match status" value="1"/>
</dbReference>
<evidence type="ECO:0000256" key="4">
    <source>
        <dbReference type="ARBA" id="ARBA00011901"/>
    </source>
</evidence>
<dbReference type="SMART" id="SM00257">
    <property type="entry name" value="LysM"/>
    <property type="match status" value="1"/>
</dbReference>
<reference evidence="10 11" key="1">
    <citation type="submission" date="2015-07" db="EMBL/GenBank/DDBJ databases">
        <authorList>
            <person name="Noorani M."/>
        </authorList>
    </citation>
    <scope>NUCLEOTIDE SEQUENCE [LARGE SCALE GENOMIC DNA]</scope>
    <source>
        <strain evidence="10 11">KCTC 42284</strain>
    </source>
</reference>
<evidence type="ECO:0000256" key="2">
    <source>
        <dbReference type="ARBA" id="ARBA00004418"/>
    </source>
</evidence>
<dbReference type="Gene3D" id="3.10.350.10">
    <property type="entry name" value="LysM domain"/>
    <property type="match status" value="1"/>
</dbReference>
<protein>
    <recommendedName>
        <fullName evidence="9">N-acetylmuramoyl-L-alanine amidase AmiC</fullName>
        <ecNumber evidence="4">3.5.1.28</ecNumber>
    </recommendedName>
</protein>
<evidence type="ECO:0000313" key="10">
    <source>
        <dbReference type="EMBL" id="AKS41687.1"/>
    </source>
</evidence>
<dbReference type="SMART" id="SM00646">
    <property type="entry name" value="Ami_3"/>
    <property type="match status" value="1"/>
</dbReference>
<dbReference type="KEGG" id="wma:WM2015_1314"/>